<keyword evidence="4" id="KW-1185">Reference proteome</keyword>
<dbReference type="CDD" id="cd03808">
    <property type="entry name" value="GT4_CapM-like"/>
    <property type="match status" value="1"/>
</dbReference>
<dbReference type="InterPro" id="IPR001296">
    <property type="entry name" value="Glyco_trans_1"/>
</dbReference>
<feature type="domain" description="Glycosyltransferase subfamily 4-like N-terminal" evidence="2">
    <location>
        <begin position="48"/>
        <end position="172"/>
    </location>
</feature>
<dbReference type="EMBL" id="UNSC01000001">
    <property type="protein sequence ID" value="SZD71385.1"/>
    <property type="molecule type" value="Genomic_DNA"/>
</dbReference>
<dbReference type="SUPFAM" id="SSF53756">
    <property type="entry name" value="UDP-Glycosyltransferase/glycogen phosphorylase"/>
    <property type="match status" value="1"/>
</dbReference>
<accession>A0A383TUZ8</accession>
<evidence type="ECO:0000313" key="4">
    <source>
        <dbReference type="Proteomes" id="UP000262142"/>
    </source>
</evidence>
<dbReference type="EC" id="2.4.1.11" evidence="3"/>
<sequence>MKKPKIVRITTVPLSLDKLLEGQLKYMANHFEVIAVSCWEDGYLKKIAEREGVQYHSIEMTRSITPAQDLKALFRMVKFLRQEKPEIVHSITPKAGLLSMVAAKLAGVPIRVHTFTGLIFPYKTGILQKILILTDKILCACATHIIPEGKGVKDDLIRFNITSKRLEIIGNGNVNGINAKFFSQNHFSEEFLKALKKNLNISENDFVFIFVGRLVKDKGINELITAFSKIQQKNLKLLLVGSFEQNLDPLEENTLTEINQNPNIISVGWQNDVRPYFAISDALVFPSYREGFPNVVMQAGAMGLPSIVSDINGCNEIIIDNVNGIIIPAKDENAIQSAMKNLYENKVLYQQLKSNSRTLIISRFPQKLIWNEIKIFYTSALAQI</sequence>
<dbReference type="Gene3D" id="3.40.50.2000">
    <property type="entry name" value="Glycogen Phosphorylase B"/>
    <property type="match status" value="2"/>
</dbReference>
<protein>
    <submittedName>
        <fullName evidence="3">Glycogen synthase</fullName>
        <ecNumber evidence="3">2.4.1.11</ecNumber>
    </submittedName>
</protein>
<feature type="domain" description="Glycosyl transferase family 1" evidence="1">
    <location>
        <begin position="195"/>
        <end position="357"/>
    </location>
</feature>
<dbReference type="Pfam" id="PF00534">
    <property type="entry name" value="Glycos_transf_1"/>
    <property type="match status" value="1"/>
</dbReference>
<dbReference type="Proteomes" id="UP000262142">
    <property type="component" value="Unassembled WGS sequence"/>
</dbReference>
<evidence type="ECO:0000259" key="1">
    <source>
        <dbReference type="Pfam" id="PF00534"/>
    </source>
</evidence>
<dbReference type="OrthoDB" id="9790710at2"/>
<gene>
    <name evidence="3" type="ORF">SAMEA104719789_00484</name>
</gene>
<dbReference type="InterPro" id="IPR050194">
    <property type="entry name" value="Glycosyltransferase_grp1"/>
</dbReference>
<dbReference type="RefSeq" id="WP_119058963.1">
    <property type="nucleotide sequence ID" value="NZ_OX579588.1"/>
</dbReference>
<dbReference type="AlphaFoldDB" id="A0A383TUZ8"/>
<keyword evidence="3" id="KW-0328">Glycosyltransferase</keyword>
<dbReference type="PANTHER" id="PTHR45947:SF3">
    <property type="entry name" value="SULFOQUINOVOSYL TRANSFERASE SQD2"/>
    <property type="match status" value="1"/>
</dbReference>
<dbReference type="PANTHER" id="PTHR45947">
    <property type="entry name" value="SULFOQUINOVOSYL TRANSFERASE SQD2"/>
    <property type="match status" value="1"/>
</dbReference>
<dbReference type="Pfam" id="PF13579">
    <property type="entry name" value="Glyco_trans_4_4"/>
    <property type="match status" value="1"/>
</dbReference>
<name>A0A383TUZ8_9FLAO</name>
<evidence type="ECO:0000313" key="3">
    <source>
        <dbReference type="EMBL" id="SZD71385.1"/>
    </source>
</evidence>
<proteinExistence type="predicted"/>
<evidence type="ECO:0000259" key="2">
    <source>
        <dbReference type="Pfam" id="PF13579"/>
    </source>
</evidence>
<dbReference type="InterPro" id="IPR028098">
    <property type="entry name" value="Glyco_trans_4-like_N"/>
</dbReference>
<keyword evidence="3" id="KW-0808">Transferase</keyword>
<dbReference type="GO" id="GO:0004373">
    <property type="term" value="F:alpha-1,4-glucan glucosyltransferase (UDP-glucose donor) activity"/>
    <property type="evidence" value="ECO:0007669"/>
    <property type="project" value="UniProtKB-EC"/>
</dbReference>
<organism evidence="3 4">
    <name type="scientific">Candidatus Ornithobacterium hominis</name>
    <dbReference type="NCBI Taxonomy" id="2497989"/>
    <lineage>
        <taxon>Bacteria</taxon>
        <taxon>Pseudomonadati</taxon>
        <taxon>Bacteroidota</taxon>
        <taxon>Flavobacteriia</taxon>
        <taxon>Flavobacteriales</taxon>
        <taxon>Weeksellaceae</taxon>
        <taxon>Ornithobacterium</taxon>
    </lineage>
</organism>
<reference evidence="3 4" key="1">
    <citation type="submission" date="2018-09" db="EMBL/GenBank/DDBJ databases">
        <authorList>
            <consortium name="Pathogen Informatics"/>
        </authorList>
    </citation>
    <scope>NUCLEOTIDE SEQUENCE [LARGE SCALE GENOMIC DNA]</scope>
    <source>
        <strain evidence="3 4">OH-22767</strain>
    </source>
</reference>